<gene>
    <name evidence="1" type="ORF">JS533_007705</name>
</gene>
<evidence type="ECO:0008006" key="3">
    <source>
        <dbReference type="Google" id="ProtNLM"/>
    </source>
</evidence>
<accession>A0ABS9VVK9</accession>
<evidence type="ECO:0000313" key="1">
    <source>
        <dbReference type="EMBL" id="MCH9276153.1"/>
    </source>
</evidence>
<dbReference type="Proteomes" id="UP000710815">
    <property type="component" value="Unassembled WGS sequence"/>
</dbReference>
<dbReference type="EMBL" id="JAFEJT020000028">
    <property type="protein sequence ID" value="MCH9276153.1"/>
    <property type="molecule type" value="Genomic_DNA"/>
</dbReference>
<reference evidence="1 2" key="1">
    <citation type="journal article" date="2021" name="Environ. Microbiol.">
        <title>Genetic insights into the dark matter of the mammalian gut microbiota through targeted genome reconstruction.</title>
        <authorList>
            <person name="Lugli G.A."/>
            <person name="Alessandri G."/>
            <person name="Milani C."/>
            <person name="Viappiani A."/>
            <person name="Fontana F."/>
            <person name="Tarracchini C."/>
            <person name="Mancabelli L."/>
            <person name="Argentini C."/>
            <person name="Ruiz L."/>
            <person name="Margolles A."/>
            <person name="van Sinderen D."/>
            <person name="Turroni F."/>
            <person name="Ventura M."/>
        </authorList>
    </citation>
    <scope>NUCLEOTIDE SEQUENCE [LARGE SCALE GENOMIC DNA]</scope>
    <source>
        <strain evidence="1 2">MA1</strain>
    </source>
</reference>
<proteinExistence type="predicted"/>
<keyword evidence="2" id="KW-1185">Reference proteome</keyword>
<reference evidence="1 2" key="2">
    <citation type="journal article" date="2021" name="Syst. Appl. Microbiol.">
        <title>Phylogenetic classification of ten novel species belonging to the genus Bifidobacterium comprising B. phasiani sp. nov., B. pongonis sp. nov., B. saguinibicoloris sp. nov., B. colobi sp. nov., B. simiiventris sp. nov., B. santillanense sp. nov., B. miconis sp. nov., B. amazonense sp. nov., B. pluvialisilvae sp. nov., and B. miconisargentati sp. nov.</title>
        <authorList>
            <person name="Lugli G.A."/>
            <person name="Calvete-Torre I."/>
            <person name="Alessandri G."/>
            <person name="Milani C."/>
            <person name="Turroni F."/>
            <person name="Laiolo P."/>
            <person name="Ossiprandi M.C."/>
            <person name="Margolles A."/>
            <person name="Ruiz L."/>
            <person name="Ventura M."/>
        </authorList>
    </citation>
    <scope>NUCLEOTIDE SEQUENCE [LARGE SCALE GENOMIC DNA]</scope>
    <source>
        <strain evidence="1 2">MA1</strain>
    </source>
</reference>
<dbReference type="RefSeq" id="WP_241513853.1">
    <property type="nucleotide sequence ID" value="NZ_JAFEJT020000028.1"/>
</dbReference>
<evidence type="ECO:0000313" key="2">
    <source>
        <dbReference type="Proteomes" id="UP000710815"/>
    </source>
</evidence>
<name>A0ABS9VVK9_9BIFI</name>
<feature type="non-terminal residue" evidence="1">
    <location>
        <position position="1"/>
    </location>
</feature>
<sequence length="169" mass="19201">HYLIWTVSVTSFGRFLLPHLDGFCYLIWTVSVTSFGRFLLPHLDGFCYLIWHGATRGSVIPGSIDTKLIERKIPFGDDPSKSCKGMYVIAADPLDKQIVLGECKWRNSFNETEAIERLRRRAGLIHGYPADNAYFSLFSKNKSSDATLARYDHDEHMTCLFVDNLYAAA</sequence>
<protein>
    <recommendedName>
        <fullName evidence="3">Fungal-type protein kinase domain-containing protein</fullName>
    </recommendedName>
</protein>
<comment type="caution">
    <text evidence="1">The sequence shown here is derived from an EMBL/GenBank/DDBJ whole genome shotgun (WGS) entry which is preliminary data.</text>
</comment>
<organism evidence="1 2">
    <name type="scientific">Bifidobacterium amazonense</name>
    <dbReference type="NCBI Taxonomy" id="2809027"/>
    <lineage>
        <taxon>Bacteria</taxon>
        <taxon>Bacillati</taxon>
        <taxon>Actinomycetota</taxon>
        <taxon>Actinomycetes</taxon>
        <taxon>Bifidobacteriales</taxon>
        <taxon>Bifidobacteriaceae</taxon>
        <taxon>Bifidobacterium</taxon>
    </lineage>
</organism>